<evidence type="ECO:0000313" key="7">
    <source>
        <dbReference type="EMBL" id="PYY26483.1"/>
    </source>
</evidence>
<dbReference type="GO" id="GO:0050661">
    <property type="term" value="F:NADP binding"/>
    <property type="evidence" value="ECO:0007669"/>
    <property type="project" value="InterPro"/>
</dbReference>
<comment type="caution">
    <text evidence="7">The sequence shown here is derived from an EMBL/GenBank/DDBJ whole genome shotgun (WGS) entry which is preliminary data.</text>
</comment>
<evidence type="ECO:0000256" key="5">
    <source>
        <dbReference type="ARBA" id="ARBA00023002"/>
    </source>
</evidence>
<dbReference type="Pfam" id="PF00724">
    <property type="entry name" value="Oxidored_FMN"/>
    <property type="match status" value="1"/>
</dbReference>
<keyword evidence="3" id="KW-0288">FMN</keyword>
<keyword evidence="5 7" id="KW-0560">Oxidoreductase</keyword>
<evidence type="ECO:0000256" key="1">
    <source>
        <dbReference type="ARBA" id="ARBA00001917"/>
    </source>
</evidence>
<dbReference type="Gene3D" id="3.20.20.70">
    <property type="entry name" value="Aldolase class I"/>
    <property type="match status" value="1"/>
</dbReference>
<dbReference type="PANTHER" id="PTHR43303:SF4">
    <property type="entry name" value="NADPH DEHYDROGENASE C23G7.10C-RELATED"/>
    <property type="match status" value="1"/>
</dbReference>
<dbReference type="GO" id="GO:0000246">
    <property type="term" value="F:Delta24(24-1) sterol reductase activity"/>
    <property type="evidence" value="ECO:0007669"/>
    <property type="project" value="UniProtKB-EC"/>
</dbReference>
<dbReference type="AlphaFoldDB" id="A0A2W0C276"/>
<dbReference type="EMBL" id="PRLG01000029">
    <property type="protein sequence ID" value="PYY26483.1"/>
    <property type="molecule type" value="Genomic_DNA"/>
</dbReference>
<gene>
    <name evidence="7" type="ORF">PIL02S_05888</name>
</gene>
<dbReference type="InterPro" id="IPR044152">
    <property type="entry name" value="YqjM-like"/>
</dbReference>
<accession>A0A2W0C276</accession>
<keyword evidence="4" id="KW-0521">NADP</keyword>
<evidence type="ECO:0000313" key="8">
    <source>
        <dbReference type="Proteomes" id="UP000247459"/>
    </source>
</evidence>
<dbReference type="OrthoDB" id="9772736at2"/>
<comment type="cofactor">
    <cofactor evidence="1">
        <name>FMN</name>
        <dbReference type="ChEBI" id="CHEBI:58210"/>
    </cofactor>
</comment>
<feature type="domain" description="NADH:flavin oxidoreductase/NADH oxidase N-terminal" evidence="6">
    <location>
        <begin position="7"/>
        <end position="353"/>
    </location>
</feature>
<dbReference type="SUPFAM" id="SSF51395">
    <property type="entry name" value="FMN-linked oxidoreductases"/>
    <property type="match status" value="1"/>
</dbReference>
<dbReference type="FunFam" id="3.20.20.70:FF:000262">
    <property type="entry name" value="NADH:flavin oxidoreductase"/>
    <property type="match status" value="1"/>
</dbReference>
<keyword evidence="2" id="KW-0285">Flavoprotein</keyword>
<dbReference type="EC" id="1.3.1.71" evidence="7"/>
<evidence type="ECO:0000256" key="3">
    <source>
        <dbReference type="ARBA" id="ARBA00022643"/>
    </source>
</evidence>
<evidence type="ECO:0000259" key="6">
    <source>
        <dbReference type="Pfam" id="PF00724"/>
    </source>
</evidence>
<dbReference type="PANTHER" id="PTHR43303">
    <property type="entry name" value="NADPH DEHYDROGENASE C23G7.10C-RELATED"/>
    <property type="match status" value="1"/>
</dbReference>
<evidence type="ECO:0000256" key="4">
    <source>
        <dbReference type="ARBA" id="ARBA00022857"/>
    </source>
</evidence>
<dbReference type="InterPro" id="IPR001155">
    <property type="entry name" value="OxRdtase_FMN_N"/>
</dbReference>
<organism evidence="7 8">
    <name type="scientific">Paenibacillus illinoisensis</name>
    <dbReference type="NCBI Taxonomy" id="59845"/>
    <lineage>
        <taxon>Bacteria</taxon>
        <taxon>Bacillati</taxon>
        <taxon>Bacillota</taxon>
        <taxon>Bacilli</taxon>
        <taxon>Bacillales</taxon>
        <taxon>Paenibacillaceae</taxon>
        <taxon>Paenibacillus</taxon>
    </lineage>
</organism>
<name>A0A2W0C276_9BACL</name>
<reference evidence="7 8" key="1">
    <citation type="submission" date="2018-01" db="EMBL/GenBank/DDBJ databases">
        <title>Genome sequence of the PGP bacterium Paenibacillus illinoisensis E3.</title>
        <authorList>
            <person name="Rolli E."/>
            <person name="Marasco R."/>
            <person name="Bessem C."/>
            <person name="Michoud G."/>
            <person name="Gaiarsa S."/>
            <person name="Borin S."/>
            <person name="Daffonchio D."/>
        </authorList>
    </citation>
    <scope>NUCLEOTIDE SEQUENCE [LARGE SCALE GENOMIC DNA]</scope>
    <source>
        <strain evidence="7 8">E3</strain>
    </source>
</reference>
<protein>
    <submittedName>
        <fullName evidence="7">NADH protein</fullName>
        <ecNumber evidence="7">1.3.1.71</ecNumber>
    </submittedName>
</protein>
<dbReference type="InterPro" id="IPR013785">
    <property type="entry name" value="Aldolase_TIM"/>
</dbReference>
<dbReference type="CDD" id="cd04747">
    <property type="entry name" value="OYE_like_5_FMN"/>
    <property type="match status" value="1"/>
</dbReference>
<evidence type="ECO:0000256" key="2">
    <source>
        <dbReference type="ARBA" id="ARBA00022630"/>
    </source>
</evidence>
<sequence>MNIPSALFTPFTSDKLTLSNRIVMAPMTRGFSPEGVPGPEVAEYYRRRAAGGVGLIITEGTGINHPSSVSGASIPLFHGDESLQGWSNVVQAVHEAGGKIMPQLWHVGTARRTGDLPHAEAEPVSPSGISMAGEENREPLTEEEIQGLVQAFAQAAADAKRIGFDGIELHGAHGYLIDQFFWEHTNRRTDKYGGDLVRRTQFAVEVIEACRKAVGPDFPIVLRFSQWKMGNYDARLVDTPEQLEQFLAPLAAAGVDIFHCSTRRFWLPEFEGSELNLAGWTQKLSGKPAISVGSVGLEAEFVDRSTENQGTGDAHLDQLNTMLENKEFELIALGRVLLSDPEWPAKVREGRQSEIIPFTTEVLKTLN</sequence>
<proteinExistence type="predicted"/>
<dbReference type="GO" id="GO:0010181">
    <property type="term" value="F:FMN binding"/>
    <property type="evidence" value="ECO:0007669"/>
    <property type="project" value="InterPro"/>
</dbReference>
<dbReference type="RefSeq" id="WP_095287500.1">
    <property type="nucleotide sequence ID" value="NZ_JAXBDC010000001.1"/>
</dbReference>
<dbReference type="Proteomes" id="UP000247459">
    <property type="component" value="Unassembled WGS sequence"/>
</dbReference>
<dbReference type="GO" id="GO:0003959">
    <property type="term" value="F:NADPH dehydrogenase activity"/>
    <property type="evidence" value="ECO:0007669"/>
    <property type="project" value="InterPro"/>
</dbReference>